<name>A0A0F2MC35_SPOSC</name>
<dbReference type="RefSeq" id="XP_016589878.1">
    <property type="nucleotide sequence ID" value="XM_016729001.1"/>
</dbReference>
<accession>A0A0F2MC35</accession>
<reference evidence="1 2" key="1">
    <citation type="journal article" date="2014" name="BMC Genomics">
        <title>Comparative genomics of the major fungal agents of human and animal Sporotrichosis: Sporothrix schenckii and Sporothrix brasiliensis.</title>
        <authorList>
            <person name="Teixeira M.M."/>
            <person name="de Almeida L.G."/>
            <person name="Kubitschek-Barreira P."/>
            <person name="Alves F.L."/>
            <person name="Kioshima E.S."/>
            <person name="Abadio A.K."/>
            <person name="Fernandes L."/>
            <person name="Derengowski L.S."/>
            <person name="Ferreira K.S."/>
            <person name="Souza R.C."/>
            <person name="Ruiz J.C."/>
            <person name="de Andrade N.C."/>
            <person name="Paes H.C."/>
            <person name="Nicola A.M."/>
            <person name="Albuquerque P."/>
            <person name="Gerber A.L."/>
            <person name="Martins V.P."/>
            <person name="Peconick L.D."/>
            <person name="Neto A.V."/>
            <person name="Chaucanez C.B."/>
            <person name="Silva P.A."/>
            <person name="Cunha O.L."/>
            <person name="de Oliveira F.F."/>
            <person name="dos Santos T.C."/>
            <person name="Barros A.L."/>
            <person name="Soares M.A."/>
            <person name="de Oliveira L.M."/>
            <person name="Marini M.M."/>
            <person name="Villalobos-Duno H."/>
            <person name="Cunha M.M."/>
            <person name="de Hoog S."/>
            <person name="da Silveira J.F."/>
            <person name="Henrissat B."/>
            <person name="Nino-Vega G.A."/>
            <person name="Cisalpino P.S."/>
            <person name="Mora-Montes H.M."/>
            <person name="Almeida S.R."/>
            <person name="Stajich J.E."/>
            <person name="Lopes-Bezerra L.M."/>
            <person name="Vasconcelos A.T."/>
            <person name="Felipe M.S."/>
        </authorList>
    </citation>
    <scope>NUCLEOTIDE SEQUENCE [LARGE SCALE GENOMIC DNA]</scope>
    <source>
        <strain evidence="1 2">1099-18</strain>
    </source>
</reference>
<evidence type="ECO:0000313" key="1">
    <source>
        <dbReference type="EMBL" id="KJR87202.1"/>
    </source>
</evidence>
<gene>
    <name evidence="1" type="ORF">SPSK_02108</name>
</gene>
<protein>
    <submittedName>
        <fullName evidence="1">Uncharacterized protein</fullName>
    </submittedName>
</protein>
<dbReference type="AlphaFoldDB" id="A0A0F2MC35"/>
<dbReference type="KEGG" id="ssck:SPSK_02108"/>
<proteinExistence type="predicted"/>
<dbReference type="GeneID" id="27664278"/>
<dbReference type="VEuPathDB" id="FungiDB:SPSK_02108"/>
<organism evidence="1 2">
    <name type="scientific">Sporothrix schenckii 1099-18</name>
    <dbReference type="NCBI Taxonomy" id="1397361"/>
    <lineage>
        <taxon>Eukaryota</taxon>
        <taxon>Fungi</taxon>
        <taxon>Dikarya</taxon>
        <taxon>Ascomycota</taxon>
        <taxon>Pezizomycotina</taxon>
        <taxon>Sordariomycetes</taxon>
        <taxon>Sordariomycetidae</taxon>
        <taxon>Ophiostomatales</taxon>
        <taxon>Ophiostomataceae</taxon>
        <taxon>Sporothrix</taxon>
    </lineage>
</organism>
<sequence>MPAHKEGMIQTAGAGFKEGLEGLSVGKELSRRPDDDVWVHRKALQNKAETVARTKTVKCRQCAMRPPYVR</sequence>
<reference evidence="1 2" key="2">
    <citation type="journal article" date="2015" name="Eukaryot. Cell">
        <title>Asexual propagation of a virulent clone complex in a human and feline outbreak of sporotrichosis.</title>
        <authorList>
            <person name="Teixeira Mde M."/>
            <person name="Rodrigues A.M."/>
            <person name="Tsui C.K."/>
            <person name="de Almeida L.G."/>
            <person name="Van Diepeningen A.D."/>
            <person name="van den Ende B.G."/>
            <person name="Fernandes G.F."/>
            <person name="Kano R."/>
            <person name="Hamelin R.C."/>
            <person name="Lopes-Bezerra L.M."/>
            <person name="Vasconcelos A.T."/>
            <person name="de Hoog S."/>
            <person name="de Camargo Z.P."/>
            <person name="Felipe M.S."/>
        </authorList>
    </citation>
    <scope>NUCLEOTIDE SEQUENCE [LARGE SCALE GENOMIC DNA]</scope>
    <source>
        <strain evidence="1 2">1099-18</strain>
    </source>
</reference>
<evidence type="ECO:0000313" key="2">
    <source>
        <dbReference type="Proteomes" id="UP000033710"/>
    </source>
</evidence>
<comment type="caution">
    <text evidence="1">The sequence shown here is derived from an EMBL/GenBank/DDBJ whole genome shotgun (WGS) entry which is preliminary data.</text>
</comment>
<dbReference type="Proteomes" id="UP000033710">
    <property type="component" value="Unassembled WGS sequence"/>
</dbReference>
<dbReference type="EMBL" id="AXCR01000005">
    <property type="protein sequence ID" value="KJR87202.1"/>
    <property type="molecule type" value="Genomic_DNA"/>
</dbReference>